<evidence type="ECO:0000313" key="1">
    <source>
        <dbReference type="EMBL" id="JAD91286.1"/>
    </source>
</evidence>
<name>A0A0A9DTZ2_ARUDO</name>
<reference evidence="1" key="1">
    <citation type="submission" date="2014-09" db="EMBL/GenBank/DDBJ databases">
        <authorList>
            <person name="Magalhaes I.L.F."/>
            <person name="Oliveira U."/>
            <person name="Santos F.R."/>
            <person name="Vidigal T.H.D.A."/>
            <person name="Brescovit A.D."/>
            <person name="Santos A.J."/>
        </authorList>
    </citation>
    <scope>NUCLEOTIDE SEQUENCE</scope>
    <source>
        <tissue evidence="1">Shoot tissue taken approximately 20 cm above the soil surface</tissue>
    </source>
</reference>
<accession>A0A0A9DTZ2</accession>
<dbReference type="EMBL" id="GBRH01206609">
    <property type="protein sequence ID" value="JAD91286.1"/>
    <property type="molecule type" value="Transcribed_RNA"/>
</dbReference>
<dbReference type="AlphaFoldDB" id="A0A0A9DTZ2"/>
<protein>
    <submittedName>
        <fullName evidence="1">Uncharacterized protein</fullName>
    </submittedName>
</protein>
<sequence length="44" mass="5510">MREQFTILKNYIQGANHLKCYHFWQQKKRHSANYILTLRQLYLI</sequence>
<proteinExistence type="predicted"/>
<organism evidence="1">
    <name type="scientific">Arundo donax</name>
    <name type="common">Giant reed</name>
    <name type="synonym">Donax arundinaceus</name>
    <dbReference type="NCBI Taxonomy" id="35708"/>
    <lineage>
        <taxon>Eukaryota</taxon>
        <taxon>Viridiplantae</taxon>
        <taxon>Streptophyta</taxon>
        <taxon>Embryophyta</taxon>
        <taxon>Tracheophyta</taxon>
        <taxon>Spermatophyta</taxon>
        <taxon>Magnoliopsida</taxon>
        <taxon>Liliopsida</taxon>
        <taxon>Poales</taxon>
        <taxon>Poaceae</taxon>
        <taxon>PACMAD clade</taxon>
        <taxon>Arundinoideae</taxon>
        <taxon>Arundineae</taxon>
        <taxon>Arundo</taxon>
    </lineage>
</organism>
<reference evidence="1" key="2">
    <citation type="journal article" date="2015" name="Data Brief">
        <title>Shoot transcriptome of the giant reed, Arundo donax.</title>
        <authorList>
            <person name="Barrero R.A."/>
            <person name="Guerrero F.D."/>
            <person name="Moolhuijzen P."/>
            <person name="Goolsby J.A."/>
            <person name="Tidwell J."/>
            <person name="Bellgard S.E."/>
            <person name="Bellgard M.I."/>
        </authorList>
    </citation>
    <scope>NUCLEOTIDE SEQUENCE</scope>
    <source>
        <tissue evidence="1">Shoot tissue taken approximately 20 cm above the soil surface</tissue>
    </source>
</reference>